<keyword evidence="7" id="KW-0690">Ribosome biogenesis</keyword>
<evidence type="ECO:0000256" key="3">
    <source>
        <dbReference type="ARBA" id="ARBA00022723"/>
    </source>
</evidence>
<dbReference type="PANTHER" id="PTHR46986:SF1">
    <property type="entry name" value="ENDORIBONUCLEASE YBEY, CHLOROPLASTIC"/>
    <property type="match status" value="1"/>
</dbReference>
<keyword evidence="2 7" id="KW-0540">Nuclease</keyword>
<dbReference type="EC" id="3.1.-.-" evidence="7"/>
<dbReference type="GO" id="GO:0004222">
    <property type="term" value="F:metalloendopeptidase activity"/>
    <property type="evidence" value="ECO:0007669"/>
    <property type="project" value="InterPro"/>
</dbReference>
<dbReference type="GO" id="GO:0005737">
    <property type="term" value="C:cytoplasm"/>
    <property type="evidence" value="ECO:0007669"/>
    <property type="project" value="UniProtKB-SubCell"/>
</dbReference>
<keyword evidence="4 7" id="KW-0255">Endonuclease</keyword>
<dbReference type="EMBL" id="LIZY01000014">
    <property type="protein sequence ID" value="KPJ64652.1"/>
    <property type="molecule type" value="Genomic_DNA"/>
</dbReference>
<dbReference type="Pfam" id="PF02130">
    <property type="entry name" value="YbeY"/>
    <property type="match status" value="1"/>
</dbReference>
<dbReference type="NCBIfam" id="TIGR00043">
    <property type="entry name" value="rRNA maturation RNase YbeY"/>
    <property type="match status" value="1"/>
</dbReference>
<reference evidence="8 9" key="1">
    <citation type="journal article" date="2015" name="Microbiome">
        <title>Genomic resolution of linkages in carbon, nitrogen, and sulfur cycling among widespread estuary sediment bacteria.</title>
        <authorList>
            <person name="Baker B.J."/>
            <person name="Lazar C.S."/>
            <person name="Teske A.P."/>
            <person name="Dick G.J."/>
        </authorList>
    </citation>
    <scope>NUCLEOTIDE SEQUENCE [LARGE SCALE GENOMIC DNA]</scope>
    <source>
        <strain evidence="8">DG_56</strain>
    </source>
</reference>
<dbReference type="Gene3D" id="3.40.390.30">
    <property type="entry name" value="Metalloproteases ('zincins'), catalytic domain"/>
    <property type="match status" value="1"/>
</dbReference>
<comment type="caution">
    <text evidence="8">The sequence shown here is derived from an EMBL/GenBank/DDBJ whole genome shotgun (WGS) entry which is preliminary data.</text>
</comment>
<evidence type="ECO:0000256" key="4">
    <source>
        <dbReference type="ARBA" id="ARBA00022759"/>
    </source>
</evidence>
<dbReference type="InterPro" id="IPR020549">
    <property type="entry name" value="YbeY_CS"/>
</dbReference>
<dbReference type="HAMAP" id="MF_00009">
    <property type="entry name" value="Endoribonucl_YbeY"/>
    <property type="match status" value="1"/>
</dbReference>
<proteinExistence type="inferred from homology"/>
<sequence>MRVLIRNQQRRPVDRQWLRRIARRAIEVERGARGAELSVLLTGDDMIRDLNRRYRGADAATDVLAFPQEEGEGASAESLPQAGEMLLGDVVISVEAAARQAAEQGHSLDRELGLLLVHGILHLLGWDDSTPRQRRRMMERGREVVDSL</sequence>
<feature type="binding site" evidence="7">
    <location>
        <position position="122"/>
    </location>
    <ligand>
        <name>Zn(2+)</name>
        <dbReference type="ChEBI" id="CHEBI:29105"/>
        <note>catalytic</note>
    </ligand>
</feature>
<dbReference type="PANTHER" id="PTHR46986">
    <property type="entry name" value="ENDORIBONUCLEASE YBEY, CHLOROPLASTIC"/>
    <property type="match status" value="1"/>
</dbReference>
<dbReference type="InterPro" id="IPR002036">
    <property type="entry name" value="YbeY"/>
</dbReference>
<feature type="binding site" evidence="7">
    <location>
        <position position="118"/>
    </location>
    <ligand>
        <name>Zn(2+)</name>
        <dbReference type="ChEBI" id="CHEBI:29105"/>
        <note>catalytic</note>
    </ligand>
</feature>
<dbReference type="PROSITE" id="PS01306">
    <property type="entry name" value="UPF0054"/>
    <property type="match status" value="1"/>
</dbReference>
<comment type="similarity">
    <text evidence="1 7">Belongs to the endoribonuclease YbeY family.</text>
</comment>
<keyword evidence="7" id="KW-0698">rRNA processing</keyword>
<keyword evidence="5 7" id="KW-0378">Hydrolase</keyword>
<evidence type="ECO:0000313" key="9">
    <source>
        <dbReference type="Proteomes" id="UP000052020"/>
    </source>
</evidence>
<evidence type="ECO:0000256" key="1">
    <source>
        <dbReference type="ARBA" id="ARBA00010875"/>
    </source>
</evidence>
<dbReference type="InterPro" id="IPR023091">
    <property type="entry name" value="MetalPrtase_cat_dom_sf_prd"/>
</dbReference>
<evidence type="ECO:0000256" key="6">
    <source>
        <dbReference type="ARBA" id="ARBA00022833"/>
    </source>
</evidence>
<evidence type="ECO:0000256" key="5">
    <source>
        <dbReference type="ARBA" id="ARBA00022801"/>
    </source>
</evidence>
<evidence type="ECO:0000256" key="2">
    <source>
        <dbReference type="ARBA" id="ARBA00022722"/>
    </source>
</evidence>
<protein>
    <recommendedName>
        <fullName evidence="7">Endoribonuclease YbeY</fullName>
        <ecNumber evidence="7">3.1.-.-</ecNumber>
    </recommendedName>
</protein>
<comment type="cofactor">
    <cofactor evidence="7">
        <name>Zn(2+)</name>
        <dbReference type="ChEBI" id="CHEBI:29105"/>
    </cofactor>
    <text evidence="7">Binds 1 zinc ion.</text>
</comment>
<dbReference type="GO" id="GO:0006364">
    <property type="term" value="P:rRNA processing"/>
    <property type="evidence" value="ECO:0007669"/>
    <property type="project" value="UniProtKB-UniRule"/>
</dbReference>
<feature type="binding site" evidence="7">
    <location>
        <position position="128"/>
    </location>
    <ligand>
        <name>Zn(2+)</name>
        <dbReference type="ChEBI" id="CHEBI:29105"/>
        <note>catalytic</note>
    </ligand>
</feature>
<comment type="subcellular location">
    <subcellularLocation>
        <location evidence="7">Cytoplasm</location>
    </subcellularLocation>
</comment>
<dbReference type="GO" id="GO:0008270">
    <property type="term" value="F:zinc ion binding"/>
    <property type="evidence" value="ECO:0007669"/>
    <property type="project" value="UniProtKB-UniRule"/>
</dbReference>
<comment type="function">
    <text evidence="7">Single strand-specific metallo-endoribonuclease involved in late-stage 70S ribosome quality control and in maturation of the 3' terminus of the 16S rRNA.</text>
</comment>
<dbReference type="AlphaFoldDB" id="A0A0S7XRX8"/>
<keyword evidence="7" id="KW-0963">Cytoplasm</keyword>
<dbReference type="SUPFAM" id="SSF55486">
    <property type="entry name" value="Metalloproteases ('zincins'), catalytic domain"/>
    <property type="match status" value="1"/>
</dbReference>
<dbReference type="GO" id="GO:0004521">
    <property type="term" value="F:RNA endonuclease activity"/>
    <property type="evidence" value="ECO:0007669"/>
    <property type="project" value="UniProtKB-UniRule"/>
</dbReference>
<gene>
    <name evidence="7" type="primary">ybeY</name>
    <name evidence="8" type="ORF">AMK68_01045</name>
</gene>
<dbReference type="Proteomes" id="UP000052020">
    <property type="component" value="Unassembled WGS sequence"/>
</dbReference>
<keyword evidence="6 7" id="KW-0862">Zinc</keyword>
<organism evidence="8 9">
    <name type="scientific">candidate division KD3-62 bacterium DG_56</name>
    <dbReference type="NCBI Taxonomy" id="1704032"/>
    <lineage>
        <taxon>Bacteria</taxon>
        <taxon>candidate division KD3-62</taxon>
    </lineage>
</organism>
<evidence type="ECO:0000256" key="7">
    <source>
        <dbReference type="HAMAP-Rule" id="MF_00009"/>
    </source>
</evidence>
<name>A0A0S7XRX8_9BACT</name>
<accession>A0A0S7XRX8</accession>
<evidence type="ECO:0000313" key="8">
    <source>
        <dbReference type="EMBL" id="KPJ64652.1"/>
    </source>
</evidence>
<dbReference type="PATRIC" id="fig|1704032.3.peg.1112"/>
<keyword evidence="3 7" id="KW-0479">Metal-binding</keyword>